<dbReference type="GO" id="GO:0003723">
    <property type="term" value="F:RNA binding"/>
    <property type="evidence" value="ECO:0007669"/>
    <property type="project" value="UniProtKB-KW"/>
</dbReference>
<evidence type="ECO:0000256" key="1">
    <source>
        <dbReference type="ARBA" id="ARBA00022490"/>
    </source>
</evidence>
<dbReference type="EMBL" id="FUWY01000004">
    <property type="protein sequence ID" value="SJZ77920.1"/>
    <property type="molecule type" value="Genomic_DNA"/>
</dbReference>
<dbReference type="STRING" id="118967.SAMN02745191_1608"/>
<evidence type="ECO:0008006" key="5">
    <source>
        <dbReference type="Google" id="ProtNLM"/>
    </source>
</evidence>
<keyword evidence="2" id="KW-0694">RNA-binding</keyword>
<dbReference type="RefSeq" id="WP_078712003.1">
    <property type="nucleotide sequence ID" value="NZ_FUWY01000004.1"/>
</dbReference>
<dbReference type="PANTHER" id="PTHR34654">
    <property type="entry name" value="UPF0109 PROTEIN SCO5592"/>
    <property type="match status" value="1"/>
</dbReference>
<dbReference type="InterPro" id="IPR009019">
    <property type="entry name" value="KH_sf_prok-type"/>
</dbReference>
<keyword evidence="4" id="KW-1185">Reference proteome</keyword>
<evidence type="ECO:0000313" key="4">
    <source>
        <dbReference type="Proteomes" id="UP000243297"/>
    </source>
</evidence>
<dbReference type="Pfam" id="PF13083">
    <property type="entry name" value="KH_KhpA-B"/>
    <property type="match status" value="1"/>
</dbReference>
<protein>
    <recommendedName>
        <fullName evidence="5">RNA-binding protein</fullName>
    </recommendedName>
</protein>
<name>A0A1T4NF80_9FIRM</name>
<evidence type="ECO:0000256" key="2">
    <source>
        <dbReference type="ARBA" id="ARBA00022884"/>
    </source>
</evidence>
<sequence length="84" mass="9528">MVELEKVLLNLVTPMVEEANSLDVRQMPSLNENEIILYVYAKSEDVARLIGRQGSMASALRQMMSIASRIEDKKITIKFETLTL</sequence>
<gene>
    <name evidence="3" type="ORF">SAMN02745191_1608</name>
</gene>
<dbReference type="InterPro" id="IPR020627">
    <property type="entry name" value="KhpA"/>
</dbReference>
<dbReference type="SUPFAM" id="SSF54814">
    <property type="entry name" value="Prokaryotic type KH domain (KH-domain type II)"/>
    <property type="match status" value="1"/>
</dbReference>
<dbReference type="Proteomes" id="UP000243297">
    <property type="component" value="Unassembled WGS sequence"/>
</dbReference>
<accession>A0A1T4NF80</accession>
<organism evidence="3 4">
    <name type="scientific">Anaerorhabdus furcosa</name>
    <dbReference type="NCBI Taxonomy" id="118967"/>
    <lineage>
        <taxon>Bacteria</taxon>
        <taxon>Bacillati</taxon>
        <taxon>Bacillota</taxon>
        <taxon>Erysipelotrichia</taxon>
        <taxon>Erysipelotrichales</taxon>
        <taxon>Erysipelotrichaceae</taxon>
        <taxon>Anaerorhabdus</taxon>
    </lineage>
</organism>
<evidence type="ECO:0000313" key="3">
    <source>
        <dbReference type="EMBL" id="SJZ77920.1"/>
    </source>
</evidence>
<keyword evidence="1" id="KW-0963">Cytoplasm</keyword>
<dbReference type="OrthoDB" id="9812389at2"/>
<proteinExistence type="predicted"/>
<dbReference type="AlphaFoldDB" id="A0A1T4NF80"/>
<dbReference type="PANTHER" id="PTHR34654:SF1">
    <property type="entry name" value="RNA-BINDING PROTEIN KHPA"/>
    <property type="match status" value="1"/>
</dbReference>
<reference evidence="4" key="1">
    <citation type="submission" date="2017-02" db="EMBL/GenBank/DDBJ databases">
        <authorList>
            <person name="Varghese N."/>
            <person name="Submissions S."/>
        </authorList>
    </citation>
    <scope>NUCLEOTIDE SEQUENCE [LARGE SCALE GENOMIC DNA]</scope>
    <source>
        <strain evidence="4">ATCC 25662</strain>
    </source>
</reference>